<dbReference type="EMBL" id="QWDC01000001">
    <property type="protein sequence ID" value="RFZ95215.1"/>
    <property type="molecule type" value="Genomic_DNA"/>
</dbReference>
<evidence type="ECO:0000313" key="1">
    <source>
        <dbReference type="EMBL" id="RFZ95215.1"/>
    </source>
</evidence>
<reference evidence="1 2" key="1">
    <citation type="submission" date="2018-08" db="EMBL/GenBank/DDBJ databases">
        <title>Mucilaginibacter sp. MYSH2.</title>
        <authorList>
            <person name="Seo T."/>
        </authorList>
    </citation>
    <scope>NUCLEOTIDE SEQUENCE [LARGE SCALE GENOMIC DNA]</scope>
    <source>
        <strain evidence="1 2">MYSH2</strain>
    </source>
</reference>
<dbReference type="OrthoDB" id="1437932at2"/>
<dbReference type="Proteomes" id="UP000264217">
    <property type="component" value="Unassembled WGS sequence"/>
</dbReference>
<sequence length="111" mass="12430">MDIEQLMTVLEERAITGNDRKRVELLLAAINDWPTPVESLNDFLSKLKSSLNAEEITIEVVTDRVADMTPGFDAWKMESLSSLLELLNMSGIASLNQIIANYQSLQYGKGR</sequence>
<keyword evidence="2" id="KW-1185">Reference proteome</keyword>
<organism evidence="1 2">
    <name type="scientific">Mucilaginibacter conchicola</name>
    <dbReference type="NCBI Taxonomy" id="2303333"/>
    <lineage>
        <taxon>Bacteria</taxon>
        <taxon>Pseudomonadati</taxon>
        <taxon>Bacteroidota</taxon>
        <taxon>Sphingobacteriia</taxon>
        <taxon>Sphingobacteriales</taxon>
        <taxon>Sphingobacteriaceae</taxon>
        <taxon>Mucilaginibacter</taxon>
    </lineage>
</organism>
<name>A0A372NYN4_9SPHI</name>
<proteinExistence type="predicted"/>
<accession>A0A372NYN4</accession>
<comment type="caution">
    <text evidence="1">The sequence shown here is derived from an EMBL/GenBank/DDBJ whole genome shotgun (WGS) entry which is preliminary data.</text>
</comment>
<dbReference type="RefSeq" id="WP_117390777.1">
    <property type="nucleotide sequence ID" value="NZ_QWDC01000001.1"/>
</dbReference>
<dbReference type="AlphaFoldDB" id="A0A372NYN4"/>
<protein>
    <submittedName>
        <fullName evidence="1">Uncharacterized protein</fullName>
    </submittedName>
</protein>
<evidence type="ECO:0000313" key="2">
    <source>
        <dbReference type="Proteomes" id="UP000264217"/>
    </source>
</evidence>
<gene>
    <name evidence="1" type="ORF">D0C36_06720</name>
</gene>